<reference evidence="2" key="1">
    <citation type="submission" date="2022-07" db="EMBL/GenBank/DDBJ databases">
        <authorList>
            <person name="Macas J."/>
            <person name="Novak P."/>
            <person name="Neumann P."/>
        </authorList>
    </citation>
    <scope>NUCLEOTIDE SEQUENCE</scope>
</reference>
<proteinExistence type="predicted"/>
<dbReference type="AlphaFoldDB" id="A0AAV0G068"/>
<comment type="caution">
    <text evidence="2">The sequence shown here is derived from an EMBL/GenBank/DDBJ whole genome shotgun (WGS) entry which is preliminary data.</text>
</comment>
<accession>A0AAV0G068</accession>
<evidence type="ECO:0000313" key="3">
    <source>
        <dbReference type="Proteomes" id="UP001152523"/>
    </source>
</evidence>
<dbReference type="Proteomes" id="UP001152523">
    <property type="component" value="Unassembled WGS sequence"/>
</dbReference>
<sequence>MNGSSKRKGKKTKDVNEKLLKKPMLQGQHFEKLEMVISKLCDLQVKQAWMIKKLIVSSKKGKSVVTRKFVFQRKKKGNKEQDMPSFELDGECNNEKEEMEKSSDVREDDEINEELEHRPKGLNEHVAEQIEERQEVVETDWGAGYEDPINTNVLVVEVDKVLEKVQGRTENESTDLAIKMHVEGGKNEVKCMHVYWH</sequence>
<organism evidence="2 3">
    <name type="scientific">Cuscuta epithymum</name>
    <dbReference type="NCBI Taxonomy" id="186058"/>
    <lineage>
        <taxon>Eukaryota</taxon>
        <taxon>Viridiplantae</taxon>
        <taxon>Streptophyta</taxon>
        <taxon>Embryophyta</taxon>
        <taxon>Tracheophyta</taxon>
        <taxon>Spermatophyta</taxon>
        <taxon>Magnoliopsida</taxon>
        <taxon>eudicotyledons</taxon>
        <taxon>Gunneridae</taxon>
        <taxon>Pentapetalae</taxon>
        <taxon>asterids</taxon>
        <taxon>lamiids</taxon>
        <taxon>Solanales</taxon>
        <taxon>Convolvulaceae</taxon>
        <taxon>Cuscuteae</taxon>
        <taxon>Cuscuta</taxon>
        <taxon>Cuscuta subgen. Cuscuta</taxon>
    </lineage>
</organism>
<gene>
    <name evidence="2" type="ORF">CEPIT_LOCUS38755</name>
</gene>
<dbReference type="EMBL" id="CAMAPF010001027">
    <property type="protein sequence ID" value="CAH9140957.1"/>
    <property type="molecule type" value="Genomic_DNA"/>
</dbReference>
<feature type="region of interest" description="Disordered" evidence="1">
    <location>
        <begin position="80"/>
        <end position="108"/>
    </location>
</feature>
<feature type="compositionally biased region" description="Basic and acidic residues" evidence="1">
    <location>
        <begin position="93"/>
        <end position="105"/>
    </location>
</feature>
<evidence type="ECO:0000256" key="1">
    <source>
        <dbReference type="SAM" id="MobiDB-lite"/>
    </source>
</evidence>
<evidence type="ECO:0000313" key="2">
    <source>
        <dbReference type="EMBL" id="CAH9140957.1"/>
    </source>
</evidence>
<keyword evidence="3" id="KW-1185">Reference proteome</keyword>
<name>A0AAV0G068_9ASTE</name>
<protein>
    <submittedName>
        <fullName evidence="2">Uncharacterized protein</fullName>
    </submittedName>
</protein>